<dbReference type="FunFam" id="3.40.50.300:FF:001354">
    <property type="entry name" value="ATP-binding cassette (ABC) transporter, putative"/>
    <property type="match status" value="1"/>
</dbReference>
<dbReference type="InterPro" id="IPR027417">
    <property type="entry name" value="P-loop_NTPase"/>
</dbReference>
<comment type="subcellular location">
    <subcellularLocation>
        <location evidence="1">Membrane</location>
        <topology evidence="1">Multi-pass membrane protein</topology>
    </subcellularLocation>
</comment>
<dbReference type="Gene3D" id="3.40.50.300">
    <property type="entry name" value="P-loop containing nucleotide triphosphate hydrolases"/>
    <property type="match status" value="2"/>
</dbReference>
<dbReference type="GO" id="GO:0000329">
    <property type="term" value="C:fungal-type vacuole membrane"/>
    <property type="evidence" value="ECO:0007669"/>
    <property type="project" value="TreeGrafter"/>
</dbReference>
<reference evidence="12" key="1">
    <citation type="journal article" date="2023" name="BMC Genomics">
        <title>Chromosome-level genome assemblies of Cutaneotrichosporon spp. (Trichosporonales, Basidiomycota) reveal imbalanced evolution between nucleotide sequences and chromosome synteny.</title>
        <authorList>
            <person name="Kobayashi Y."/>
            <person name="Kayamori A."/>
            <person name="Aoki K."/>
            <person name="Shiwa Y."/>
            <person name="Matsutani M."/>
            <person name="Fujita N."/>
            <person name="Sugita T."/>
            <person name="Iwasaki W."/>
            <person name="Tanaka N."/>
            <person name="Takashima M."/>
        </authorList>
    </citation>
    <scope>NUCLEOTIDE SEQUENCE</scope>
    <source>
        <strain evidence="12">HIS016</strain>
    </source>
</reference>
<evidence type="ECO:0000259" key="11">
    <source>
        <dbReference type="PROSITE" id="PS50929"/>
    </source>
</evidence>
<dbReference type="GO" id="GO:0140359">
    <property type="term" value="F:ABC-type transporter activity"/>
    <property type="evidence" value="ECO:0007669"/>
    <property type="project" value="InterPro"/>
</dbReference>
<dbReference type="PROSITE" id="PS00211">
    <property type="entry name" value="ABC_TRANSPORTER_1"/>
    <property type="match status" value="2"/>
</dbReference>
<dbReference type="SUPFAM" id="SSF90123">
    <property type="entry name" value="ABC transporter transmembrane region"/>
    <property type="match status" value="2"/>
</dbReference>
<protein>
    <recommendedName>
        <fullName evidence="14">P-loop containing nucleoside triphosphate hydrolase protein</fullName>
    </recommendedName>
</protein>
<dbReference type="Pfam" id="PF00664">
    <property type="entry name" value="ABC_membrane"/>
    <property type="match status" value="2"/>
</dbReference>
<keyword evidence="4" id="KW-0677">Repeat</keyword>
<dbReference type="PROSITE" id="PS50929">
    <property type="entry name" value="ABC_TM1F"/>
    <property type="match status" value="2"/>
</dbReference>
<keyword evidence="5" id="KW-0547">Nucleotide-binding</keyword>
<dbReference type="InterPro" id="IPR050173">
    <property type="entry name" value="ABC_transporter_C-like"/>
</dbReference>
<feature type="transmembrane region" description="Helical" evidence="9">
    <location>
        <begin position="1256"/>
        <end position="1277"/>
    </location>
</feature>
<dbReference type="GO" id="GO:0016887">
    <property type="term" value="F:ATP hydrolysis activity"/>
    <property type="evidence" value="ECO:0007669"/>
    <property type="project" value="InterPro"/>
</dbReference>
<evidence type="ECO:0000256" key="7">
    <source>
        <dbReference type="ARBA" id="ARBA00022989"/>
    </source>
</evidence>
<feature type="transmembrane region" description="Helical" evidence="9">
    <location>
        <begin position="1220"/>
        <end position="1244"/>
    </location>
</feature>
<dbReference type="Proteomes" id="UP001222932">
    <property type="component" value="Unassembled WGS sequence"/>
</dbReference>
<feature type="transmembrane region" description="Helical" evidence="9">
    <location>
        <begin position="552"/>
        <end position="572"/>
    </location>
</feature>
<keyword evidence="3 9" id="KW-0812">Transmembrane</keyword>
<keyword evidence="2" id="KW-0813">Transport</keyword>
<feature type="domain" description="ABC transmembrane type-1" evidence="11">
    <location>
        <begin position="1012"/>
        <end position="1280"/>
    </location>
</feature>
<feature type="transmembrane region" description="Helical" evidence="9">
    <location>
        <begin position="172"/>
        <end position="193"/>
    </location>
</feature>
<dbReference type="CDD" id="cd03250">
    <property type="entry name" value="ABCC_MRP_domain1"/>
    <property type="match status" value="1"/>
</dbReference>
<keyword evidence="7 9" id="KW-1133">Transmembrane helix</keyword>
<evidence type="ECO:0000256" key="2">
    <source>
        <dbReference type="ARBA" id="ARBA00022448"/>
    </source>
</evidence>
<feature type="transmembrane region" description="Helical" evidence="9">
    <location>
        <begin position="53"/>
        <end position="72"/>
    </location>
</feature>
<evidence type="ECO:0008006" key="14">
    <source>
        <dbReference type="Google" id="ProtNLM"/>
    </source>
</evidence>
<feature type="domain" description="ABC transporter" evidence="10">
    <location>
        <begin position="1317"/>
        <end position="1556"/>
    </location>
</feature>
<proteinExistence type="predicted"/>
<feature type="transmembrane region" description="Helical" evidence="9">
    <location>
        <begin position="353"/>
        <end position="376"/>
    </location>
</feature>
<dbReference type="EMBL" id="BTCM01000008">
    <property type="protein sequence ID" value="GMK59710.1"/>
    <property type="molecule type" value="Genomic_DNA"/>
</dbReference>
<keyword evidence="8 9" id="KW-0472">Membrane</keyword>
<gene>
    <name evidence="12" type="ORF">CspeluHIS016_0803160</name>
</gene>
<dbReference type="InterPro" id="IPR017871">
    <property type="entry name" value="ABC_transporter-like_CS"/>
</dbReference>
<feature type="transmembrane region" description="Helical" evidence="9">
    <location>
        <begin position="452"/>
        <end position="481"/>
    </location>
</feature>
<dbReference type="SUPFAM" id="SSF52540">
    <property type="entry name" value="P-loop containing nucleoside triphosphate hydrolases"/>
    <property type="match status" value="2"/>
</dbReference>
<keyword evidence="13" id="KW-1185">Reference proteome</keyword>
<accession>A0AAD3U062</accession>
<name>A0AAD3U062_9TREE</name>
<reference evidence="12" key="2">
    <citation type="submission" date="2023-06" db="EMBL/GenBank/DDBJ databases">
        <authorList>
            <person name="Kobayashi Y."/>
            <person name="Kayamori A."/>
            <person name="Aoki K."/>
            <person name="Shiwa Y."/>
            <person name="Fujita N."/>
            <person name="Sugita T."/>
            <person name="Iwasaki W."/>
            <person name="Tanaka N."/>
            <person name="Takashima M."/>
        </authorList>
    </citation>
    <scope>NUCLEOTIDE SEQUENCE</scope>
    <source>
        <strain evidence="12">HIS016</strain>
    </source>
</reference>
<feature type="transmembrane region" description="Helical" evidence="9">
    <location>
        <begin position="92"/>
        <end position="111"/>
    </location>
</feature>
<dbReference type="InterPro" id="IPR003593">
    <property type="entry name" value="AAA+_ATPase"/>
</dbReference>
<comment type="caution">
    <text evidence="12">The sequence shown here is derived from an EMBL/GenBank/DDBJ whole genome shotgun (WGS) entry which is preliminary data.</text>
</comment>
<feature type="transmembrane region" description="Helical" evidence="9">
    <location>
        <begin position="1035"/>
        <end position="1057"/>
    </location>
</feature>
<dbReference type="InterPro" id="IPR003439">
    <property type="entry name" value="ABC_transporter-like_ATP-bd"/>
</dbReference>
<feature type="domain" description="ABC transporter" evidence="10">
    <location>
        <begin position="640"/>
        <end position="900"/>
    </location>
</feature>
<dbReference type="CDD" id="cd18596">
    <property type="entry name" value="ABC_6TM_VMR1_D1_like"/>
    <property type="match status" value="1"/>
</dbReference>
<evidence type="ECO:0000256" key="9">
    <source>
        <dbReference type="SAM" id="Phobius"/>
    </source>
</evidence>
<dbReference type="CDD" id="cd18580">
    <property type="entry name" value="ABC_6TM_ABCC_D2"/>
    <property type="match status" value="1"/>
</dbReference>
<feature type="domain" description="ABC transmembrane type-1" evidence="11">
    <location>
        <begin position="426"/>
        <end position="611"/>
    </location>
</feature>
<dbReference type="InterPro" id="IPR011527">
    <property type="entry name" value="ABC1_TM_dom"/>
</dbReference>
<evidence type="ECO:0000256" key="8">
    <source>
        <dbReference type="ARBA" id="ARBA00023136"/>
    </source>
</evidence>
<dbReference type="Gene3D" id="1.20.1560.10">
    <property type="entry name" value="ABC transporter type 1, transmembrane domain"/>
    <property type="match status" value="2"/>
</dbReference>
<dbReference type="GO" id="GO:0005524">
    <property type="term" value="F:ATP binding"/>
    <property type="evidence" value="ECO:0007669"/>
    <property type="project" value="UniProtKB-KW"/>
</dbReference>
<dbReference type="PANTHER" id="PTHR24223:SF353">
    <property type="entry name" value="ABC TRANSPORTER ATP-BINDING PROTEIN_PERMEASE VMR1-RELATED"/>
    <property type="match status" value="1"/>
</dbReference>
<evidence type="ECO:0000256" key="6">
    <source>
        <dbReference type="ARBA" id="ARBA00022840"/>
    </source>
</evidence>
<dbReference type="InterPro" id="IPR036640">
    <property type="entry name" value="ABC1_TM_sf"/>
</dbReference>
<evidence type="ECO:0000256" key="5">
    <source>
        <dbReference type="ARBA" id="ARBA00022741"/>
    </source>
</evidence>
<evidence type="ECO:0000259" key="10">
    <source>
        <dbReference type="PROSITE" id="PS50893"/>
    </source>
</evidence>
<keyword evidence="6" id="KW-0067">ATP-binding</keyword>
<dbReference type="CDD" id="cd03244">
    <property type="entry name" value="ABCC_MRP_domain2"/>
    <property type="match status" value="1"/>
</dbReference>
<feature type="transmembrane region" description="Helical" evidence="9">
    <location>
        <begin position="427"/>
        <end position="446"/>
    </location>
</feature>
<evidence type="ECO:0000256" key="1">
    <source>
        <dbReference type="ARBA" id="ARBA00004141"/>
    </source>
</evidence>
<dbReference type="InterPro" id="IPR044726">
    <property type="entry name" value="ABCC_6TM_D2"/>
</dbReference>
<evidence type="ECO:0000256" key="4">
    <source>
        <dbReference type="ARBA" id="ARBA00022737"/>
    </source>
</evidence>
<feature type="transmembrane region" description="Helical" evidence="9">
    <location>
        <begin position="131"/>
        <end position="152"/>
    </location>
</feature>
<dbReference type="PANTHER" id="PTHR24223">
    <property type="entry name" value="ATP-BINDING CASSETTE SUB-FAMILY C"/>
    <property type="match status" value="1"/>
</dbReference>
<feature type="transmembrane region" description="Helical" evidence="9">
    <location>
        <begin position="315"/>
        <end position="333"/>
    </location>
</feature>
<feature type="transmembrane region" description="Helical" evidence="9">
    <location>
        <begin position="986"/>
        <end position="1006"/>
    </location>
</feature>
<dbReference type="PROSITE" id="PS50893">
    <property type="entry name" value="ABC_TRANSPORTER_2"/>
    <property type="match status" value="2"/>
</dbReference>
<dbReference type="Pfam" id="PF00005">
    <property type="entry name" value="ABC_tran"/>
    <property type="match status" value="2"/>
</dbReference>
<evidence type="ECO:0000313" key="13">
    <source>
        <dbReference type="Proteomes" id="UP001222932"/>
    </source>
</evidence>
<evidence type="ECO:0000256" key="3">
    <source>
        <dbReference type="ARBA" id="ARBA00022692"/>
    </source>
</evidence>
<organism evidence="12 13">
    <name type="scientific">Cutaneotrichosporon spelunceum</name>
    <dbReference type="NCBI Taxonomy" id="1672016"/>
    <lineage>
        <taxon>Eukaryota</taxon>
        <taxon>Fungi</taxon>
        <taxon>Dikarya</taxon>
        <taxon>Basidiomycota</taxon>
        <taxon>Agaricomycotina</taxon>
        <taxon>Tremellomycetes</taxon>
        <taxon>Trichosporonales</taxon>
        <taxon>Trichosporonaceae</taxon>
        <taxon>Cutaneotrichosporon</taxon>
    </lineage>
</organism>
<sequence>MSTRDSLAGAPLPAAEQDDVHFVTEPLFSAADPDGDRPVRLRDFRRNVRRGKVALGASLAAALTSGTAHLARLPLEPEGGGWIHRARWGADALTVMLTFGSMGLLTATVVLRPFPSRLRPVDLGRLANIRIHRLMCVATFFAGLASIILHLAPDVLYTLSTKRGPPPVDAATLRMGRIHLLALVTACISAGCIRRGPLLRTRETRFGSGFGVAPSPDEPFDWRKFCQEDEGPGTMPVIDYGNSSMLTFLTLGYSISLARKSLEVEALQQSDLPALEEWVRKGGTEHLADLEPHGSDLKPATAVGLVKALWAGRGWIIFITFVLETANVFVNYIQITAIHELIADFGNPDTAYSYLMCWGMLIGQVLGVTLSAYLWVRENYLLHNPVRMTMSSILYAKIMRSTDVKAMEAQHLTSEEDQKANKGRAQVMNLLTIDVGTVASMATYIWNISNGIIQLIIGLVFMYSMLGSSSAVALLCIPLFAPMSAWIAKRIYECDKGWARARDGRTGAIKEFLAGIKAIKLNGFEDYETRRVGSLRDTETVWQRWRYTLGTFFNVVGDLLPAFAIAATFVFYTKVLRLDLEPATAFVTLVVFAKVKAGLDVFPMAIDVVLSSKVALDRLKNYLNTAEVEVKLDDVSGGMIAVDNATFTWPVPENAVHPSDGPVRAFCMSRVTFSLPQGKMTLVCGPLGAGKTLLLRALLGEAKVESGNIISPRSPINATPLDNPNSRIQWTTEMWLTRTVSYAPQMSYIRHGSVRDNILFGLPLWKERYLEVLRQCSLEADLALLIDGDRTQVGENGVNLSGGQKARINLARCVYSRARTVYLDDVLSAVDAHTAQFLIDECFRGELLRGRTVVLVSHHVDLCLPVSDYVVALADGKVQQACSARRAHLPTLIQMGSPVQPPGELPPQPTTRAARPEALHVLDTLVDLNAQTARAPDDDVALILEEIRATEHGDLLSVEEDQSDPKTRAVYVKEHQEVGHVASGHYWLVITAAGGIGYWAIWIILYGGTKALSWSIDYVLKIWTGDPHPKANLDYYLKLFLTLRLAWVVVGSLRWVWLYGVGNVGFYSAGTKKIHRNLFRTITNAPLSFFESTPSGRLLNVFSQDMKRLDSQSADDFGRTTTELLRVVVSAITVSFEAPAMLGVLAAFGVPLLFVTNQLGKLRSNLRRLAAVSDSPIISLYHDSIDGVVMLRAFGLPAAMTQVFQVLANRSRVAQTWNWIVYNWVRTVVLTLSSVFLTMTGFLLIGRDISAARAGFILNFAAQVSVTMFSLLEHFIMLEQTFVSAERINYYLENTPQEPSGGTVPPQDWPEKGCIVVRDLSVRYAEDLPDVLHDVSFTIEAGQRVGLVGATGSGKSTLALSLFRAVEPTGGSIEIDGLDTANLALRPLRQRLNMVVQDGSLPAGTLRNVLDITGEADDADIYDALRRVHLLPEVVTPADVLTNPFANLDTFVAAESANFSHGQRQLLCLARALLKKSRVLVMDEATSSVDFEMDAKITQTIRECFADTTMLVIAHRLATIMAYDRVLVLDRGRVLEYDDPLTLMTREDSAFRSLCMAHGPDEYARLLRLAHGGSRG</sequence>
<dbReference type="SMART" id="SM00382">
    <property type="entry name" value="AAA"/>
    <property type="match status" value="2"/>
</dbReference>
<evidence type="ECO:0000313" key="12">
    <source>
        <dbReference type="EMBL" id="GMK59710.1"/>
    </source>
</evidence>